<evidence type="ECO:0000313" key="3">
    <source>
        <dbReference type="EMBL" id="EJX10395.1"/>
    </source>
</evidence>
<comment type="caution">
    <text evidence="3">The sequence shown here is derived from an EMBL/GenBank/DDBJ whole genome shotgun (WGS) entry which is preliminary data.</text>
</comment>
<dbReference type="Gene3D" id="3.60.110.10">
    <property type="entry name" value="Carbon-nitrogen hydrolase"/>
    <property type="match status" value="1"/>
</dbReference>
<accession>J9H7W2</accession>
<dbReference type="NCBIfam" id="NF007757">
    <property type="entry name" value="PRK10438.1"/>
    <property type="match status" value="1"/>
</dbReference>
<proteinExistence type="predicted"/>
<dbReference type="PANTHER" id="PTHR47799">
    <property type="entry name" value="OMEGA-AMIDASE YAFV"/>
    <property type="match status" value="1"/>
</dbReference>
<dbReference type="InterPro" id="IPR003010">
    <property type="entry name" value="C-N_Hydrolase"/>
</dbReference>
<dbReference type="InterPro" id="IPR052737">
    <property type="entry name" value="Omega-amidase_YafV"/>
</dbReference>
<protein>
    <submittedName>
        <fullName evidence="3">Hydrolase, carbon-nitrogen family</fullName>
    </submittedName>
</protein>
<organism evidence="3">
    <name type="scientific">gut metagenome</name>
    <dbReference type="NCBI Taxonomy" id="749906"/>
    <lineage>
        <taxon>unclassified sequences</taxon>
        <taxon>metagenomes</taxon>
        <taxon>organismal metagenomes</taxon>
    </lineage>
</organism>
<dbReference type="InterPro" id="IPR036526">
    <property type="entry name" value="C-N_Hydrolase_sf"/>
</dbReference>
<gene>
    <name evidence="3" type="ORF">EVA_01360</name>
</gene>
<dbReference type="GO" id="GO:0050152">
    <property type="term" value="F:omega-amidase activity"/>
    <property type="evidence" value="ECO:0007669"/>
    <property type="project" value="TreeGrafter"/>
</dbReference>
<reference evidence="3" key="1">
    <citation type="journal article" date="2012" name="PLoS ONE">
        <title>Gene sets for utilization of primary and secondary nutrition supplies in the distal gut of endangered iberian lynx.</title>
        <authorList>
            <person name="Alcaide M."/>
            <person name="Messina E."/>
            <person name="Richter M."/>
            <person name="Bargiela R."/>
            <person name="Peplies J."/>
            <person name="Huws S.A."/>
            <person name="Newbold C.J."/>
            <person name="Golyshin P.N."/>
            <person name="Simon M.A."/>
            <person name="Lopez G."/>
            <person name="Yakimov M.M."/>
            <person name="Ferrer M."/>
        </authorList>
    </citation>
    <scope>NUCLEOTIDE SEQUENCE</scope>
</reference>
<dbReference type="PROSITE" id="PS50263">
    <property type="entry name" value="CN_HYDROLASE"/>
    <property type="match status" value="1"/>
</dbReference>
<feature type="domain" description="CN hydrolase" evidence="2">
    <location>
        <begin position="1"/>
        <end position="230"/>
    </location>
</feature>
<dbReference type="FunFam" id="3.60.110.10:FF:000004">
    <property type="entry name" value="Carbon-nitrogen hydrolase"/>
    <property type="match status" value="1"/>
</dbReference>
<dbReference type="InterPro" id="IPR001110">
    <property type="entry name" value="UPF0012_CS"/>
</dbReference>
<dbReference type="Pfam" id="PF00795">
    <property type="entry name" value="CN_hydrolase"/>
    <property type="match status" value="1"/>
</dbReference>
<evidence type="ECO:0000259" key="2">
    <source>
        <dbReference type="PROSITE" id="PS50263"/>
    </source>
</evidence>
<dbReference type="PANTHER" id="PTHR47799:SF1">
    <property type="entry name" value="OMEGA-AMIDASE YAFV"/>
    <property type="match status" value="1"/>
</dbReference>
<feature type="non-terminal residue" evidence="3">
    <location>
        <position position="232"/>
    </location>
</feature>
<dbReference type="SUPFAM" id="SSF56317">
    <property type="entry name" value="Carbon-nitrogen hydrolase"/>
    <property type="match status" value="1"/>
</dbReference>
<dbReference type="EMBL" id="AMCI01000194">
    <property type="protein sequence ID" value="EJX10395.1"/>
    <property type="molecule type" value="Genomic_DNA"/>
</dbReference>
<name>J9H7W2_9ZZZZ</name>
<dbReference type="PROSITE" id="PS01227">
    <property type="entry name" value="UPF0012"/>
    <property type="match status" value="1"/>
</dbReference>
<dbReference type="AlphaFoldDB" id="J9H7W2"/>
<keyword evidence="1 3" id="KW-0378">Hydrolase</keyword>
<evidence type="ECO:0000256" key="1">
    <source>
        <dbReference type="ARBA" id="ARBA00022801"/>
    </source>
</evidence>
<sequence>MHITLLQMDIVWGQPAANYRRIEAMIKRHPDADLYVLPEMFPTGFCIHPEGLADSTDENLLWMQQLAGATQAAIAGSVAVSDGKNYYNRFYFVEPDGKVTAYDKRHLFTFGGEQRSFTAGKERVVVHYHGVRILLQTCYDLRFPVWARNRGDYDLILYVASWPDTRIAAWKILLQARAIENQCYVAGVNRVGKDAQCTYSGASQLVDAYGNICAAAEDYQEEAISWTLDLDK</sequence>
<dbReference type="GO" id="GO:0106008">
    <property type="term" value="F:2-oxoglutaramate amidase activity"/>
    <property type="evidence" value="ECO:0007669"/>
    <property type="project" value="TreeGrafter"/>
</dbReference>